<dbReference type="GO" id="GO:0051539">
    <property type="term" value="F:4 iron, 4 sulfur cluster binding"/>
    <property type="evidence" value="ECO:0007669"/>
    <property type="project" value="UniProtKB-KW"/>
</dbReference>
<evidence type="ECO:0000256" key="5">
    <source>
        <dbReference type="ARBA" id="ARBA00023004"/>
    </source>
</evidence>
<dbReference type="EMBL" id="LIZT01000028">
    <property type="protein sequence ID" value="KPJ50204.1"/>
    <property type="molecule type" value="Genomic_DNA"/>
</dbReference>
<dbReference type="SFLD" id="SFLDG01082">
    <property type="entry name" value="B12-binding_domain_containing"/>
    <property type="match status" value="1"/>
</dbReference>
<dbReference type="InterPro" id="IPR045784">
    <property type="entry name" value="Radical_SAM_N2"/>
</dbReference>
<dbReference type="InterPro" id="IPR058240">
    <property type="entry name" value="rSAM_sf"/>
</dbReference>
<dbReference type="AlphaFoldDB" id="A0A0S7WKQ2"/>
<keyword evidence="6" id="KW-0411">Iron-sulfur</keyword>
<sequence>MDRSKTLRLEQGGFPPRRGEIEVCLVYPNTYEVGMANLGFQLVYRMLNQMEGVVCERAFFDGKVPVALESGRQLREFDIVGFSLSYELDFLNILKALRAARIPAYSEQRRGLPVLMLGGVAAFSNPLPYAPFFDLVCIGEAEGVLEAAMDIFKKSRQKPGFLEDVSKTNGIWVPGSGKRKVRRVWAPDLNAIHSTAVCISPLMHFKNMLLVEVERGCPFRCRFCLATQAYKPYRFKTPKKLIEEIEESPVGARSVGLIGAAISEVPELSDLLNGIPGREAIASSSLRLDRVQPDLLGLLVKRGLTRITVAPEAGTERLRRIIDKRIEDDRILELAVTATSLGVKRLKLYFMVGLPFETDDDASGIVELVRKVRRRYRGSLAVSLNPFVPKPHTPFQFHQVESKEVLTRRTSLISNELRKTGVRLVVKSTRHAMLQAALSLGDEEIGEAVFRTIYSESKWTTTLRERGIDPERYLGHKRIDASFPWDLVDFGLQGGELAKSYKAAQRLSRD</sequence>
<dbReference type="InterPro" id="IPR023404">
    <property type="entry name" value="rSAM_horseshoe"/>
</dbReference>
<dbReference type="SUPFAM" id="SSF102114">
    <property type="entry name" value="Radical SAM enzymes"/>
    <property type="match status" value="1"/>
</dbReference>
<evidence type="ECO:0000313" key="8">
    <source>
        <dbReference type="EMBL" id="KPJ50204.1"/>
    </source>
</evidence>
<evidence type="ECO:0000259" key="7">
    <source>
        <dbReference type="PROSITE" id="PS51918"/>
    </source>
</evidence>
<comment type="cofactor">
    <cofactor evidence="1">
        <name>[4Fe-4S] cluster</name>
        <dbReference type="ChEBI" id="CHEBI:49883"/>
    </cofactor>
</comment>
<proteinExistence type="predicted"/>
<evidence type="ECO:0000256" key="2">
    <source>
        <dbReference type="ARBA" id="ARBA00022485"/>
    </source>
</evidence>
<dbReference type="InterPro" id="IPR007197">
    <property type="entry name" value="rSAM"/>
</dbReference>
<dbReference type="GO" id="GO:0003824">
    <property type="term" value="F:catalytic activity"/>
    <property type="evidence" value="ECO:0007669"/>
    <property type="project" value="InterPro"/>
</dbReference>
<feature type="domain" description="Radical SAM core" evidence="7">
    <location>
        <begin position="203"/>
        <end position="423"/>
    </location>
</feature>
<comment type="caution">
    <text evidence="8">The sequence shown here is derived from an EMBL/GenBank/DDBJ whole genome shotgun (WGS) entry which is preliminary data.</text>
</comment>
<keyword evidence="5" id="KW-0408">Iron</keyword>
<dbReference type="CDD" id="cd01335">
    <property type="entry name" value="Radical_SAM"/>
    <property type="match status" value="1"/>
</dbReference>
<dbReference type="PANTHER" id="PTHR42731:SF5">
    <property type="entry name" value="RADICAL SAM DOMAIN PROTEIN"/>
    <property type="match status" value="1"/>
</dbReference>
<dbReference type="Gene3D" id="3.80.30.20">
    <property type="entry name" value="tm_1862 like domain"/>
    <property type="match status" value="1"/>
</dbReference>
<dbReference type="Proteomes" id="UP000051124">
    <property type="component" value="Unassembled WGS sequence"/>
</dbReference>
<keyword evidence="2" id="KW-0004">4Fe-4S</keyword>
<organism evidence="8 9">
    <name type="scientific">candidate division TA06 bacterium DG_26</name>
    <dbReference type="NCBI Taxonomy" id="1703771"/>
    <lineage>
        <taxon>Bacteria</taxon>
        <taxon>Bacteria division TA06</taxon>
    </lineage>
</organism>
<keyword evidence="4" id="KW-0479">Metal-binding</keyword>
<dbReference type="PROSITE" id="PS01305">
    <property type="entry name" value="MOAA_NIFB_PQQE"/>
    <property type="match status" value="1"/>
</dbReference>
<dbReference type="SFLD" id="SFLDS00029">
    <property type="entry name" value="Radical_SAM"/>
    <property type="match status" value="1"/>
</dbReference>
<dbReference type="InterPro" id="IPR000385">
    <property type="entry name" value="MoaA_NifB_PqqE_Fe-S-bd_CS"/>
</dbReference>
<dbReference type="GO" id="GO:0032324">
    <property type="term" value="P:molybdopterin cofactor biosynthetic process"/>
    <property type="evidence" value="ECO:0007669"/>
    <property type="project" value="UniProtKB-ARBA"/>
</dbReference>
<evidence type="ECO:0000256" key="6">
    <source>
        <dbReference type="ARBA" id="ARBA00023014"/>
    </source>
</evidence>
<gene>
    <name evidence="8" type="ORF">AMJ40_03540</name>
</gene>
<dbReference type="GO" id="GO:0046872">
    <property type="term" value="F:metal ion binding"/>
    <property type="evidence" value="ECO:0007669"/>
    <property type="project" value="UniProtKB-KW"/>
</dbReference>
<protein>
    <recommendedName>
        <fullName evidence="7">Radical SAM core domain-containing protein</fullName>
    </recommendedName>
</protein>
<dbReference type="SMART" id="SM00729">
    <property type="entry name" value="Elp3"/>
    <property type="match status" value="1"/>
</dbReference>
<dbReference type="PANTHER" id="PTHR42731">
    <property type="entry name" value="SLL1084 PROTEIN"/>
    <property type="match status" value="1"/>
</dbReference>
<keyword evidence="3" id="KW-0949">S-adenosyl-L-methionine</keyword>
<evidence type="ECO:0000256" key="1">
    <source>
        <dbReference type="ARBA" id="ARBA00001966"/>
    </source>
</evidence>
<evidence type="ECO:0000313" key="9">
    <source>
        <dbReference type="Proteomes" id="UP000051124"/>
    </source>
</evidence>
<dbReference type="InterPro" id="IPR006638">
    <property type="entry name" value="Elp3/MiaA/NifB-like_rSAM"/>
</dbReference>
<dbReference type="Pfam" id="PF19864">
    <property type="entry name" value="Radical_SAM_N2"/>
    <property type="match status" value="1"/>
</dbReference>
<name>A0A0S7WKQ2_UNCT6</name>
<dbReference type="PROSITE" id="PS51918">
    <property type="entry name" value="RADICAL_SAM"/>
    <property type="match status" value="1"/>
</dbReference>
<evidence type="ECO:0000256" key="4">
    <source>
        <dbReference type="ARBA" id="ARBA00022723"/>
    </source>
</evidence>
<accession>A0A0S7WKQ2</accession>
<evidence type="ECO:0000256" key="3">
    <source>
        <dbReference type="ARBA" id="ARBA00022691"/>
    </source>
</evidence>
<reference evidence="8 9" key="1">
    <citation type="journal article" date="2015" name="Microbiome">
        <title>Genomic resolution of linkages in carbon, nitrogen, and sulfur cycling among widespread estuary sediment bacteria.</title>
        <authorList>
            <person name="Baker B.J."/>
            <person name="Lazar C.S."/>
            <person name="Teske A.P."/>
            <person name="Dick G.J."/>
        </authorList>
    </citation>
    <scope>NUCLEOTIDE SEQUENCE [LARGE SCALE GENOMIC DNA]</scope>
    <source>
        <strain evidence="8">DG_26</strain>
    </source>
</reference>
<dbReference type="Pfam" id="PF04055">
    <property type="entry name" value="Radical_SAM"/>
    <property type="match status" value="1"/>
</dbReference>